<dbReference type="InterPro" id="IPR023393">
    <property type="entry name" value="START-like_dom_sf"/>
</dbReference>
<organism evidence="1">
    <name type="scientific">freshwater metagenome</name>
    <dbReference type="NCBI Taxonomy" id="449393"/>
    <lineage>
        <taxon>unclassified sequences</taxon>
        <taxon>metagenomes</taxon>
        <taxon>ecological metagenomes</taxon>
    </lineage>
</organism>
<evidence type="ECO:0000313" key="2">
    <source>
        <dbReference type="EMBL" id="CAB4894488.1"/>
    </source>
</evidence>
<dbReference type="InterPro" id="IPR019587">
    <property type="entry name" value="Polyketide_cyclase/dehydratase"/>
</dbReference>
<dbReference type="EMBL" id="CAFAAC010000010">
    <property type="protein sequence ID" value="CAB4781244.1"/>
    <property type="molecule type" value="Genomic_DNA"/>
</dbReference>
<dbReference type="PANTHER" id="PTHR39683">
    <property type="entry name" value="CONSERVED PROTEIN TB16.3"/>
    <property type="match status" value="1"/>
</dbReference>
<dbReference type="EMBL" id="CAFBMN010000003">
    <property type="protein sequence ID" value="CAB4894488.1"/>
    <property type="molecule type" value="Genomic_DNA"/>
</dbReference>
<dbReference type="AlphaFoldDB" id="A0A6J6WD82"/>
<reference evidence="1" key="1">
    <citation type="submission" date="2020-05" db="EMBL/GenBank/DDBJ databases">
        <authorList>
            <person name="Chiriac C."/>
            <person name="Salcher M."/>
            <person name="Ghai R."/>
            <person name="Kavagutti S V."/>
        </authorList>
    </citation>
    <scope>NUCLEOTIDE SEQUENCE</scope>
</reference>
<dbReference type="Pfam" id="PF10604">
    <property type="entry name" value="Polyketide_cyc2"/>
    <property type="match status" value="1"/>
</dbReference>
<evidence type="ECO:0000313" key="4">
    <source>
        <dbReference type="EMBL" id="CAB5009666.1"/>
    </source>
</evidence>
<evidence type="ECO:0000313" key="3">
    <source>
        <dbReference type="EMBL" id="CAB4981071.1"/>
    </source>
</evidence>
<dbReference type="Gene3D" id="3.30.530.20">
    <property type="match status" value="1"/>
</dbReference>
<dbReference type="EMBL" id="CAFBOP010000009">
    <property type="protein sequence ID" value="CAB4981071.1"/>
    <property type="molecule type" value="Genomic_DNA"/>
</dbReference>
<dbReference type="EMBL" id="CAFBPP010000003">
    <property type="protein sequence ID" value="CAB5009666.1"/>
    <property type="molecule type" value="Genomic_DNA"/>
</dbReference>
<name>A0A6J6WD82_9ZZZZ</name>
<accession>A0A6J6WD82</accession>
<protein>
    <submittedName>
        <fullName evidence="1">Unannotated protein</fullName>
    </submittedName>
</protein>
<sequence>MSDTSTGTISIEAPVARVQEILFDLASYPQWSTSIKSAEIQSSDGEGRVTSVKLSIEAGVMKDRVTLDYDWSNAPGRLEFSLSDADLLTAMDGAYVISEEDEESTKVTYELTVALSMPVPAMMRKKQAQMVIDLALKELKKFAES</sequence>
<gene>
    <name evidence="1" type="ORF">UFOPK2967_00311</name>
    <name evidence="2" type="ORF">UFOPK3587_00110</name>
    <name evidence="3" type="ORF">UFOPK3984_00389</name>
    <name evidence="4" type="ORF">UFOPK4114_00176</name>
</gene>
<evidence type="ECO:0000313" key="1">
    <source>
        <dbReference type="EMBL" id="CAB4781244.1"/>
    </source>
</evidence>
<dbReference type="PANTHER" id="PTHR39683:SF4">
    <property type="entry name" value="COENZYME Q-BINDING PROTEIN COQ10 START DOMAIN-CONTAINING PROTEIN"/>
    <property type="match status" value="1"/>
</dbReference>
<proteinExistence type="predicted"/>
<dbReference type="SUPFAM" id="SSF55961">
    <property type="entry name" value="Bet v1-like"/>
    <property type="match status" value="1"/>
</dbReference>